<dbReference type="Pfam" id="PF00583">
    <property type="entry name" value="Acetyltransf_1"/>
    <property type="match status" value="1"/>
</dbReference>
<dbReference type="Gene3D" id="3.40.630.30">
    <property type="match status" value="1"/>
</dbReference>
<organism evidence="2 3">
    <name type="scientific">Phialemonium thermophilum</name>
    <dbReference type="NCBI Taxonomy" id="223376"/>
    <lineage>
        <taxon>Eukaryota</taxon>
        <taxon>Fungi</taxon>
        <taxon>Dikarya</taxon>
        <taxon>Ascomycota</taxon>
        <taxon>Pezizomycotina</taxon>
        <taxon>Sordariomycetes</taxon>
        <taxon>Sordariomycetidae</taxon>
        <taxon>Cephalothecales</taxon>
        <taxon>Cephalothecaceae</taxon>
        <taxon>Phialemonium</taxon>
    </lineage>
</organism>
<name>A0ABR3VU12_9PEZI</name>
<dbReference type="InterPro" id="IPR016181">
    <property type="entry name" value="Acyl_CoA_acyltransferase"/>
</dbReference>
<dbReference type="InterPro" id="IPR000182">
    <property type="entry name" value="GNAT_dom"/>
</dbReference>
<evidence type="ECO:0000313" key="3">
    <source>
        <dbReference type="Proteomes" id="UP001586593"/>
    </source>
</evidence>
<dbReference type="Proteomes" id="UP001586593">
    <property type="component" value="Unassembled WGS sequence"/>
</dbReference>
<dbReference type="EMBL" id="JAZHXJ010001236">
    <property type="protein sequence ID" value="KAL1845148.1"/>
    <property type="molecule type" value="Genomic_DNA"/>
</dbReference>
<sequence length="206" mass="22512">MATRHFEIRPATEADIHGVADIQTHYILNTVITFEEVPQPVSAFVSEYRAIVGDGLPYLVAVAGPTPERTPSAPGAADSQTTPPHLVVGYINAHPYRTRPGYRPTVEISIFCRPEWQSSGVGSALMTRLLKTLKTARSEGRENEEVLGRPVETQQRGDGAAVNRAAIVKNVLAIMAVDVEGKRHGQALKEFYERFGFVEVGYLGPT</sequence>
<dbReference type="SUPFAM" id="SSF55729">
    <property type="entry name" value="Acyl-CoA N-acyltransferases (Nat)"/>
    <property type="match status" value="1"/>
</dbReference>
<evidence type="ECO:0000259" key="1">
    <source>
        <dbReference type="Pfam" id="PF00583"/>
    </source>
</evidence>
<accession>A0ABR3VU12</accession>
<keyword evidence="3" id="KW-1185">Reference proteome</keyword>
<comment type="caution">
    <text evidence="2">The sequence shown here is derived from an EMBL/GenBank/DDBJ whole genome shotgun (WGS) entry which is preliminary data.</text>
</comment>
<protein>
    <recommendedName>
        <fullName evidence="1">N-acetyltransferase domain-containing protein</fullName>
    </recommendedName>
</protein>
<gene>
    <name evidence="2" type="ORF">VTK73DRAFT_1034</name>
</gene>
<evidence type="ECO:0000313" key="2">
    <source>
        <dbReference type="EMBL" id="KAL1845148.1"/>
    </source>
</evidence>
<proteinExistence type="predicted"/>
<reference evidence="2 3" key="1">
    <citation type="journal article" date="2024" name="Commun. Biol.">
        <title>Comparative genomic analysis of thermophilic fungi reveals convergent evolutionary adaptations and gene losses.</title>
        <authorList>
            <person name="Steindorff A.S."/>
            <person name="Aguilar-Pontes M.V."/>
            <person name="Robinson A.J."/>
            <person name="Andreopoulos B."/>
            <person name="LaButti K."/>
            <person name="Kuo A."/>
            <person name="Mondo S."/>
            <person name="Riley R."/>
            <person name="Otillar R."/>
            <person name="Haridas S."/>
            <person name="Lipzen A."/>
            <person name="Grimwood J."/>
            <person name="Schmutz J."/>
            <person name="Clum A."/>
            <person name="Reid I.D."/>
            <person name="Moisan M.C."/>
            <person name="Butler G."/>
            <person name="Nguyen T.T.M."/>
            <person name="Dewar K."/>
            <person name="Conant G."/>
            <person name="Drula E."/>
            <person name="Henrissat B."/>
            <person name="Hansel C."/>
            <person name="Singer S."/>
            <person name="Hutchinson M.I."/>
            <person name="de Vries R.P."/>
            <person name="Natvig D.O."/>
            <person name="Powell A.J."/>
            <person name="Tsang A."/>
            <person name="Grigoriev I.V."/>
        </authorList>
    </citation>
    <scope>NUCLEOTIDE SEQUENCE [LARGE SCALE GENOMIC DNA]</scope>
    <source>
        <strain evidence="2 3">ATCC 24622</strain>
    </source>
</reference>
<dbReference type="CDD" id="cd04301">
    <property type="entry name" value="NAT_SF"/>
    <property type="match status" value="1"/>
</dbReference>
<feature type="domain" description="N-acetyltransferase" evidence="1">
    <location>
        <begin position="87"/>
        <end position="135"/>
    </location>
</feature>